<protein>
    <submittedName>
        <fullName evidence="5">NAD(P)-binding protein</fullName>
    </submittedName>
</protein>
<evidence type="ECO:0000313" key="6">
    <source>
        <dbReference type="Proteomes" id="UP000240883"/>
    </source>
</evidence>
<accession>A0A2T2PBW1</accession>
<dbReference type="Proteomes" id="UP000240883">
    <property type="component" value="Unassembled WGS sequence"/>
</dbReference>
<sequence>MAPKYISKVAIVGAAGHLGTYLANALLSTGTHTVTALTRKESTASPPSGTTVIRVDYSNEAELIAALQGIDFLIITLNATAPPETHTLICKAAGKAGVPYIMPNAHGSDPRETQLQNESLFGPIVQKNIADVTSAGATYVVLGCSVWYEWSLALGENFFGFDVANRKGVLVDGGDVVLSSSTFEQCGRAVAALLSLPVESEDGGPALRDYDNKPVLFHSFRVTQRDMLDSLHRVLGTTDKDWVIEERDSKERREEGLKELQEGNRMGFAKAMYSRYLSREGGADFGKKPDLAMNVLGLKEESVDEATKRVVEMVKSGWKP</sequence>
<evidence type="ECO:0000256" key="1">
    <source>
        <dbReference type="ARBA" id="ARBA00005725"/>
    </source>
</evidence>
<organism evidence="5 6">
    <name type="scientific">Corynespora cassiicola Philippines</name>
    <dbReference type="NCBI Taxonomy" id="1448308"/>
    <lineage>
        <taxon>Eukaryota</taxon>
        <taxon>Fungi</taxon>
        <taxon>Dikarya</taxon>
        <taxon>Ascomycota</taxon>
        <taxon>Pezizomycotina</taxon>
        <taxon>Dothideomycetes</taxon>
        <taxon>Pleosporomycetidae</taxon>
        <taxon>Pleosporales</taxon>
        <taxon>Corynesporascaceae</taxon>
        <taxon>Corynespora</taxon>
    </lineage>
</organism>
<keyword evidence="3" id="KW-0560">Oxidoreductase</keyword>
<name>A0A2T2PBW1_CORCC</name>
<dbReference type="InterPro" id="IPR036291">
    <property type="entry name" value="NAD(P)-bd_dom_sf"/>
</dbReference>
<comment type="similarity">
    <text evidence="1">Belongs to the NmrA-type oxidoreductase family. Isoflavone reductase subfamily.</text>
</comment>
<dbReference type="PANTHER" id="PTHR47706:SF7">
    <property type="entry name" value="CIPA-LIKE, PUTATIVE (AFU_ORTHOLOGUE AFUA_1G01630)-RELATED"/>
    <property type="match status" value="1"/>
</dbReference>
<dbReference type="GO" id="GO:0016491">
    <property type="term" value="F:oxidoreductase activity"/>
    <property type="evidence" value="ECO:0007669"/>
    <property type="project" value="UniProtKB-KW"/>
</dbReference>
<dbReference type="PANTHER" id="PTHR47706">
    <property type="entry name" value="NMRA-LIKE FAMILY PROTEIN"/>
    <property type="match status" value="1"/>
</dbReference>
<dbReference type="InterPro" id="IPR045312">
    <property type="entry name" value="PCBER-like"/>
</dbReference>
<dbReference type="EMBL" id="KZ678128">
    <property type="protein sequence ID" value="PSN75151.1"/>
    <property type="molecule type" value="Genomic_DNA"/>
</dbReference>
<keyword evidence="6" id="KW-1185">Reference proteome</keyword>
<dbReference type="Gene3D" id="3.40.50.720">
    <property type="entry name" value="NAD(P)-binding Rossmann-like Domain"/>
    <property type="match status" value="1"/>
</dbReference>
<keyword evidence="2" id="KW-0521">NADP</keyword>
<dbReference type="CDD" id="cd05259">
    <property type="entry name" value="PCBER_SDR_a"/>
    <property type="match status" value="1"/>
</dbReference>
<dbReference type="Pfam" id="PF13460">
    <property type="entry name" value="NAD_binding_10"/>
    <property type="match status" value="1"/>
</dbReference>
<evidence type="ECO:0000256" key="2">
    <source>
        <dbReference type="ARBA" id="ARBA00022857"/>
    </source>
</evidence>
<evidence type="ECO:0000256" key="3">
    <source>
        <dbReference type="ARBA" id="ARBA00023002"/>
    </source>
</evidence>
<dbReference type="InterPro" id="IPR051609">
    <property type="entry name" value="NmrA/Isoflavone_reductase-like"/>
</dbReference>
<dbReference type="InterPro" id="IPR016040">
    <property type="entry name" value="NAD(P)-bd_dom"/>
</dbReference>
<reference evidence="5 6" key="1">
    <citation type="journal article" date="2018" name="Front. Microbiol.">
        <title>Genome-Wide Analysis of Corynespora cassiicola Leaf Fall Disease Putative Effectors.</title>
        <authorList>
            <person name="Lopez D."/>
            <person name="Ribeiro S."/>
            <person name="Label P."/>
            <person name="Fumanal B."/>
            <person name="Venisse J.S."/>
            <person name="Kohler A."/>
            <person name="de Oliveira R.R."/>
            <person name="Labutti K."/>
            <person name="Lipzen A."/>
            <person name="Lail K."/>
            <person name="Bauer D."/>
            <person name="Ohm R.A."/>
            <person name="Barry K.W."/>
            <person name="Spatafora J."/>
            <person name="Grigoriev I.V."/>
            <person name="Martin F.M."/>
            <person name="Pujade-Renaud V."/>
        </authorList>
    </citation>
    <scope>NUCLEOTIDE SEQUENCE [LARGE SCALE GENOMIC DNA]</scope>
    <source>
        <strain evidence="5 6">Philippines</strain>
    </source>
</reference>
<dbReference type="SUPFAM" id="SSF51735">
    <property type="entry name" value="NAD(P)-binding Rossmann-fold domains"/>
    <property type="match status" value="1"/>
</dbReference>
<dbReference type="OrthoDB" id="419598at2759"/>
<dbReference type="AlphaFoldDB" id="A0A2T2PBW1"/>
<evidence type="ECO:0000313" key="5">
    <source>
        <dbReference type="EMBL" id="PSN75151.1"/>
    </source>
</evidence>
<proteinExistence type="inferred from homology"/>
<feature type="domain" description="NAD(P)-binding" evidence="4">
    <location>
        <begin position="13"/>
        <end position="127"/>
    </location>
</feature>
<dbReference type="STRING" id="1448308.A0A2T2PBW1"/>
<evidence type="ECO:0000259" key="4">
    <source>
        <dbReference type="Pfam" id="PF13460"/>
    </source>
</evidence>
<gene>
    <name evidence="5" type="ORF">BS50DRAFT_615878</name>
</gene>